<dbReference type="SUPFAM" id="SSF48452">
    <property type="entry name" value="TPR-like"/>
    <property type="match status" value="1"/>
</dbReference>
<evidence type="ECO:0000256" key="2">
    <source>
        <dbReference type="PROSITE-ProRule" id="PRU00339"/>
    </source>
</evidence>
<dbReference type="InterPro" id="IPR001387">
    <property type="entry name" value="Cro/C1-type_HTH"/>
</dbReference>
<gene>
    <name evidence="4" type="primary">sinR_5</name>
    <name evidence="4" type="ORF">SAMEA3375112_03423</name>
</gene>
<accession>A0A9X8WRW4</accession>
<dbReference type="PANTHER" id="PTHR46558">
    <property type="entry name" value="TRACRIPTIONAL REGULATORY PROTEIN-RELATED-RELATED"/>
    <property type="match status" value="1"/>
</dbReference>
<feature type="repeat" description="TPR" evidence="2">
    <location>
        <begin position="112"/>
        <end position="145"/>
    </location>
</feature>
<dbReference type="Pfam" id="PF01381">
    <property type="entry name" value="HTH_3"/>
    <property type="match status" value="1"/>
</dbReference>
<protein>
    <submittedName>
        <fullName evidence="4">HTH-type transcriptional regulator sinR</fullName>
    </submittedName>
</protein>
<evidence type="ECO:0000313" key="4">
    <source>
        <dbReference type="EMBL" id="SJT01090.1"/>
    </source>
</evidence>
<organism evidence="4 5">
    <name type="scientific">Clostridioides difficile</name>
    <name type="common">Peptoclostridium difficile</name>
    <dbReference type="NCBI Taxonomy" id="1496"/>
    <lineage>
        <taxon>Bacteria</taxon>
        <taxon>Bacillati</taxon>
        <taxon>Bacillota</taxon>
        <taxon>Clostridia</taxon>
        <taxon>Peptostreptococcales</taxon>
        <taxon>Peptostreptococcaceae</taxon>
        <taxon>Clostridioides</taxon>
    </lineage>
</organism>
<dbReference type="SMART" id="SM00028">
    <property type="entry name" value="TPR"/>
    <property type="match status" value="1"/>
</dbReference>
<name>A0A9X8WRW4_CLODI</name>
<comment type="caution">
    <text evidence="4">The sequence shown here is derived from an EMBL/GenBank/DDBJ whole genome shotgun (WGS) entry which is preliminary data.</text>
</comment>
<dbReference type="InterPro" id="IPR019734">
    <property type="entry name" value="TPR_rpt"/>
</dbReference>
<dbReference type="PROSITE" id="PS50005">
    <property type="entry name" value="TPR"/>
    <property type="match status" value="1"/>
</dbReference>
<sequence>MGIGENIKTFRKDRRMTQEQLAEKAGISRVALGNYEREERVPNLDILEKLATALDTSTDIIMNLHKFSLDEIHELNITDGNDIPLTEEKYAYIKEKIDFYTSEIIEAPHHALESYYQRAFMYAILGDYENAIADYTKVIETNSKYKNALLERGNLYTFLGYPEKALSDLDKILDYPNRKNCRDILEVTIPLKDLNKILKIRNKNNKEQTPYHFKKIRFIDDNAILPFDEFDDLIKKEHLNNKKDKPSLSSKIDLLNDDCLDLISNLVDKLIQDKNNLR</sequence>
<reference evidence="4 5" key="1">
    <citation type="submission" date="2017-02" db="EMBL/GenBank/DDBJ databases">
        <authorList>
            <consortium name="Pathogen Informatics"/>
        </authorList>
    </citation>
    <scope>NUCLEOTIDE SEQUENCE [LARGE SCALE GENOMIC DNA]</scope>
    <source>
        <strain evidence="4 5">VRECD0157</strain>
    </source>
</reference>
<feature type="domain" description="HTH cro/C1-type" evidence="3">
    <location>
        <begin position="7"/>
        <end position="61"/>
    </location>
</feature>
<dbReference type="InterPro" id="IPR011990">
    <property type="entry name" value="TPR-like_helical_dom_sf"/>
</dbReference>
<evidence type="ECO:0000256" key="1">
    <source>
        <dbReference type="ARBA" id="ARBA00023125"/>
    </source>
</evidence>
<evidence type="ECO:0000313" key="5">
    <source>
        <dbReference type="Proteomes" id="UP000189137"/>
    </source>
</evidence>
<proteinExistence type="predicted"/>
<dbReference type="SUPFAM" id="SSF47413">
    <property type="entry name" value="lambda repressor-like DNA-binding domains"/>
    <property type="match status" value="1"/>
</dbReference>
<dbReference type="Gene3D" id="1.25.40.10">
    <property type="entry name" value="Tetratricopeptide repeat domain"/>
    <property type="match status" value="1"/>
</dbReference>
<keyword evidence="2" id="KW-0802">TPR repeat</keyword>
<dbReference type="GO" id="GO:0003677">
    <property type="term" value="F:DNA binding"/>
    <property type="evidence" value="ECO:0007669"/>
    <property type="project" value="UniProtKB-KW"/>
</dbReference>
<dbReference type="SMART" id="SM00530">
    <property type="entry name" value="HTH_XRE"/>
    <property type="match status" value="1"/>
</dbReference>
<keyword evidence="1" id="KW-0238">DNA-binding</keyword>
<dbReference type="Gene3D" id="1.10.260.40">
    <property type="entry name" value="lambda repressor-like DNA-binding domains"/>
    <property type="match status" value="1"/>
</dbReference>
<dbReference type="RefSeq" id="WP_021402209.1">
    <property type="nucleotide sequence ID" value="NZ_CAADAQ010000012.1"/>
</dbReference>
<dbReference type="Proteomes" id="UP000189137">
    <property type="component" value="Unassembled WGS sequence"/>
</dbReference>
<dbReference type="Pfam" id="PF00515">
    <property type="entry name" value="TPR_1"/>
    <property type="match status" value="1"/>
</dbReference>
<dbReference type="CDD" id="cd00093">
    <property type="entry name" value="HTH_XRE"/>
    <property type="match status" value="1"/>
</dbReference>
<evidence type="ECO:0000259" key="3">
    <source>
        <dbReference type="PROSITE" id="PS50943"/>
    </source>
</evidence>
<dbReference type="InterPro" id="IPR010982">
    <property type="entry name" value="Lambda_DNA-bd_dom_sf"/>
</dbReference>
<dbReference type="PROSITE" id="PS50943">
    <property type="entry name" value="HTH_CROC1"/>
    <property type="match status" value="1"/>
</dbReference>
<dbReference type="AlphaFoldDB" id="A0A9X8WRW4"/>
<dbReference type="EMBL" id="FUPS01000014">
    <property type="protein sequence ID" value="SJT01090.1"/>
    <property type="molecule type" value="Genomic_DNA"/>
</dbReference>
<dbReference type="PANTHER" id="PTHR46558:SF13">
    <property type="entry name" value="HTH-TYPE TRANSCRIPTIONAL REGULATOR IMMR"/>
    <property type="match status" value="1"/>
</dbReference>